<dbReference type="PANTHER" id="PTHR15744:SF0">
    <property type="entry name" value="KH HOMOLOGY DOMAIN-CONTAINING PROTEIN 4"/>
    <property type="match status" value="1"/>
</dbReference>
<protein>
    <recommendedName>
        <fullName evidence="2">KH homology domain-containing protein 4</fullName>
    </recommendedName>
    <alternativeName>
        <fullName evidence="3">Brings lots of money 7</fullName>
    </alternativeName>
</protein>
<dbReference type="GO" id="GO:0003723">
    <property type="term" value="F:RNA binding"/>
    <property type="evidence" value="ECO:0007669"/>
    <property type="project" value="InterPro"/>
</dbReference>
<feature type="region of interest" description="Disordered" evidence="5">
    <location>
        <begin position="333"/>
        <end position="354"/>
    </location>
</feature>
<evidence type="ECO:0000256" key="2">
    <source>
        <dbReference type="ARBA" id="ARBA00017795"/>
    </source>
</evidence>
<dbReference type="InterPro" id="IPR056149">
    <property type="entry name" value="PRP5/DDX46/KHDC4_KH"/>
</dbReference>
<proteinExistence type="inferred from homology"/>
<dbReference type="InterPro" id="IPR055256">
    <property type="entry name" value="KH_1_KHDC4/BBP-like"/>
</dbReference>
<accession>A0A5E4MU01</accession>
<dbReference type="Proteomes" id="UP000325440">
    <property type="component" value="Unassembled WGS sequence"/>
</dbReference>
<dbReference type="Pfam" id="PF23469">
    <property type="entry name" value="KH_12"/>
    <property type="match status" value="1"/>
</dbReference>
<evidence type="ECO:0000256" key="1">
    <source>
        <dbReference type="ARBA" id="ARBA00006093"/>
    </source>
</evidence>
<dbReference type="Pfam" id="PF22675">
    <property type="entry name" value="KH-I_KHDC4-BBP"/>
    <property type="match status" value="1"/>
</dbReference>
<evidence type="ECO:0000259" key="6">
    <source>
        <dbReference type="Pfam" id="PF22675"/>
    </source>
</evidence>
<evidence type="ECO:0000313" key="8">
    <source>
        <dbReference type="EMBL" id="VVC34888.1"/>
    </source>
</evidence>
<dbReference type="CDD" id="cd22386">
    <property type="entry name" value="KH-I_KHDC4_rpt2"/>
    <property type="match status" value="1"/>
</dbReference>
<feature type="domain" description="ATP-dependent RNA helicase PRP5/DDX46/KHDC4 KH" evidence="7">
    <location>
        <begin position="47"/>
        <end position="126"/>
    </location>
</feature>
<organism evidence="8 9">
    <name type="scientific">Cinara cedri</name>
    <dbReference type="NCBI Taxonomy" id="506608"/>
    <lineage>
        <taxon>Eukaryota</taxon>
        <taxon>Metazoa</taxon>
        <taxon>Ecdysozoa</taxon>
        <taxon>Arthropoda</taxon>
        <taxon>Hexapoda</taxon>
        <taxon>Insecta</taxon>
        <taxon>Pterygota</taxon>
        <taxon>Neoptera</taxon>
        <taxon>Paraneoptera</taxon>
        <taxon>Hemiptera</taxon>
        <taxon>Sternorrhyncha</taxon>
        <taxon>Aphidomorpha</taxon>
        <taxon>Aphidoidea</taxon>
        <taxon>Aphididae</taxon>
        <taxon>Lachninae</taxon>
        <taxon>Cinara</taxon>
    </lineage>
</organism>
<evidence type="ECO:0000313" key="9">
    <source>
        <dbReference type="Proteomes" id="UP000325440"/>
    </source>
</evidence>
<comment type="similarity">
    <text evidence="1">Belongs to the KHDC4 family.</text>
</comment>
<keyword evidence="9" id="KW-1185">Reference proteome</keyword>
<gene>
    <name evidence="8" type="ORF">CINCED_3A021829</name>
</gene>
<dbReference type="InterPro" id="IPR031121">
    <property type="entry name" value="RIK/BLOM7"/>
</dbReference>
<dbReference type="InterPro" id="IPR036612">
    <property type="entry name" value="KH_dom_type_1_sf"/>
</dbReference>
<feature type="compositionally biased region" description="Low complexity" evidence="5">
    <location>
        <begin position="338"/>
        <end position="352"/>
    </location>
</feature>
<evidence type="ECO:0000259" key="7">
    <source>
        <dbReference type="Pfam" id="PF23469"/>
    </source>
</evidence>
<dbReference type="AlphaFoldDB" id="A0A5E4MU01"/>
<dbReference type="OrthoDB" id="397265at2759"/>
<name>A0A5E4MU01_9HEMI</name>
<dbReference type="FunFam" id="3.30.1370.10:FF:000037">
    <property type="entry name" value="KH domain protein"/>
    <property type="match status" value="1"/>
</dbReference>
<sequence length="733" mass="80827">MMSIPTNNLKLAVEMATRVESAMAKRVGDQPEAQCTVPQQNTPQLKTQFEINDLADTDRILLTSKSIQNDIEEFSGTVIVTRGRYLTPKEKNQASSERSLHLLIKGPKKQNLDLAIQKIQSLIQRDKDMSKHPNLTSGPLINGAGIEKVLIGLDHAPPAFDLRNKILGLNGANLHYIMNETGAVVTMRGRGSGFIEANGQESVEPLHLCVEHAKNEVLQNGRQLAFNLIETIQNEYSAAYTSNHVAASPNVAHQQANIQIQQPQLIHQTIQTNNGQLQQINPAQYQTVQVAAPSGMMTLQDGSQVVQTSVANVQMPLFTQQAVPQIMAVPPPVMGGHQQPQQPAQNTQGQTQIASLGQHQASIIPQIQTQVVNHQQQQHQIPLSVTPVSYSTIQPQQQQQIQQQAIQTKSLENVQHTPSVTHTTPTTLANGVIPHTQAFMTQATLPIQYIQTSNGQIIAYQPQVQSNAFQMPQNPNVGQVAQLSQPTNTGLIGTTYILGNQMAQYQQPSSQPGQVMIVQYQQPPPAEIQQPAMQTIHLQQTQSGQLIPANIPNGQLIVQQTPGQPAQIQMMMPQLNQFQNLQPQIIQNLPGLLQSQVSQASTQQLLLQQQGKAFTQQTAGPASNQLMSLPISHQILQSQGNGIVTMTLPQHHQQQQTHKPQHQVIQTQMSDKQQVIYKQDDSHQPIMIQQGQQQSIQYFQQSNQFQYQPLKRSYEMVVSEGGGITGAKIIRTG</sequence>
<dbReference type="InterPro" id="IPR047889">
    <property type="entry name" value="KHDC4_KH-I_second"/>
</dbReference>
<evidence type="ECO:0000256" key="5">
    <source>
        <dbReference type="SAM" id="MobiDB-lite"/>
    </source>
</evidence>
<dbReference type="SUPFAM" id="SSF54791">
    <property type="entry name" value="Eukaryotic type KH-domain (KH-domain type I)"/>
    <property type="match status" value="1"/>
</dbReference>
<reference evidence="8 9" key="1">
    <citation type="submission" date="2019-08" db="EMBL/GenBank/DDBJ databases">
        <authorList>
            <person name="Alioto T."/>
            <person name="Alioto T."/>
            <person name="Gomez Garrido J."/>
        </authorList>
    </citation>
    <scope>NUCLEOTIDE SEQUENCE [LARGE SCALE GENOMIC DNA]</scope>
</reference>
<comment type="function">
    <text evidence="4">RNA-binding protein involved in pre-mRNA splicing. Interacts with the PRP19C/Prp19 complex/NTC/Nineteen complex which is part of the spliceosome. Involved in regulating splice site selection. Binds preferentially RNA with A/C rich sequences and poly-C stretches.</text>
</comment>
<evidence type="ECO:0000256" key="4">
    <source>
        <dbReference type="ARBA" id="ARBA00045732"/>
    </source>
</evidence>
<feature type="domain" description="KHDC4/BBP-like KH-domain type I" evidence="6">
    <location>
        <begin position="156"/>
        <end position="230"/>
    </location>
</feature>
<dbReference type="EMBL" id="CABPRJ010001021">
    <property type="protein sequence ID" value="VVC34888.1"/>
    <property type="molecule type" value="Genomic_DNA"/>
</dbReference>
<evidence type="ECO:0000256" key="3">
    <source>
        <dbReference type="ARBA" id="ARBA00030267"/>
    </source>
</evidence>
<dbReference type="GO" id="GO:0005634">
    <property type="term" value="C:nucleus"/>
    <property type="evidence" value="ECO:0007669"/>
    <property type="project" value="InterPro"/>
</dbReference>
<dbReference type="Gene3D" id="3.30.1370.10">
    <property type="entry name" value="K Homology domain, type 1"/>
    <property type="match status" value="2"/>
</dbReference>
<dbReference type="PANTHER" id="PTHR15744">
    <property type="entry name" value="BLOM7"/>
    <property type="match status" value="1"/>
</dbReference>